<dbReference type="InterPro" id="IPR029068">
    <property type="entry name" value="Glyas_Bleomycin-R_OHBP_Dase"/>
</dbReference>
<dbReference type="Gene3D" id="3.10.180.10">
    <property type="entry name" value="2,3-Dihydroxybiphenyl 1,2-Dioxygenase, domain 1"/>
    <property type="match status" value="1"/>
</dbReference>
<keyword evidence="3" id="KW-1185">Reference proteome</keyword>
<organism evidence="2 3">
    <name type="scientific">Actinospica acidithermotolerans</name>
    <dbReference type="NCBI Taxonomy" id="2828514"/>
    <lineage>
        <taxon>Bacteria</taxon>
        <taxon>Bacillati</taxon>
        <taxon>Actinomycetota</taxon>
        <taxon>Actinomycetes</taxon>
        <taxon>Catenulisporales</taxon>
        <taxon>Actinospicaceae</taxon>
        <taxon>Actinospica</taxon>
    </lineage>
</organism>
<dbReference type="InterPro" id="IPR041581">
    <property type="entry name" value="Glyoxalase_6"/>
</dbReference>
<feature type="domain" description="VOC" evidence="1">
    <location>
        <begin position="4"/>
        <end position="117"/>
    </location>
</feature>
<dbReference type="Proteomes" id="UP000676325">
    <property type="component" value="Unassembled WGS sequence"/>
</dbReference>
<dbReference type="PANTHER" id="PTHR35908">
    <property type="entry name" value="HYPOTHETICAL FUSION PROTEIN"/>
    <property type="match status" value="1"/>
</dbReference>
<reference evidence="2" key="1">
    <citation type="submission" date="2021-04" db="EMBL/GenBank/DDBJ databases">
        <title>Genome based classification of Actinospica acidithermotolerans sp. nov., an actinobacterium isolated from an Indonesian hot spring.</title>
        <authorList>
            <person name="Kusuma A.B."/>
            <person name="Putra K.E."/>
            <person name="Nafisah S."/>
            <person name="Loh J."/>
            <person name="Nouioui I."/>
            <person name="Goodfellow M."/>
        </authorList>
    </citation>
    <scope>NUCLEOTIDE SEQUENCE</scope>
    <source>
        <strain evidence="2">MGRD01-02</strain>
    </source>
</reference>
<dbReference type="PANTHER" id="PTHR35908:SF1">
    <property type="entry name" value="CONSERVED PROTEIN"/>
    <property type="match status" value="1"/>
</dbReference>
<dbReference type="PROSITE" id="PS51819">
    <property type="entry name" value="VOC"/>
    <property type="match status" value="1"/>
</dbReference>
<dbReference type="SUPFAM" id="SSF54593">
    <property type="entry name" value="Glyoxalase/Bleomycin resistance protein/Dihydroxybiphenyl dioxygenase"/>
    <property type="match status" value="1"/>
</dbReference>
<proteinExistence type="predicted"/>
<dbReference type="AlphaFoldDB" id="A0A941IJY7"/>
<gene>
    <name evidence="2" type="ORF">KDK95_26995</name>
</gene>
<dbReference type="RefSeq" id="WP_212521112.1">
    <property type="nucleotide sequence ID" value="NZ_JAGSOH010000109.1"/>
</dbReference>
<evidence type="ECO:0000313" key="3">
    <source>
        <dbReference type="Proteomes" id="UP000676325"/>
    </source>
</evidence>
<sequence>MASQWWSIVVDCADPQAQARWWAEALRYAVVFEGDGEVAIAGGTRDAPQWPGLVFVQVPEGKAVKNRLHLDLNPDDQDAEVARLEALGARRVDVGQRDVGWVVLADPEGNEFCVLSARPQG</sequence>
<dbReference type="EMBL" id="JAGSOH010000109">
    <property type="protein sequence ID" value="MBR7829979.1"/>
    <property type="molecule type" value="Genomic_DNA"/>
</dbReference>
<name>A0A941IJY7_9ACTN</name>
<dbReference type="Pfam" id="PF18029">
    <property type="entry name" value="Glyoxalase_6"/>
    <property type="match status" value="1"/>
</dbReference>
<protein>
    <submittedName>
        <fullName evidence="2">VOC family protein</fullName>
    </submittedName>
</protein>
<dbReference type="CDD" id="cd06587">
    <property type="entry name" value="VOC"/>
    <property type="match status" value="1"/>
</dbReference>
<evidence type="ECO:0000259" key="1">
    <source>
        <dbReference type="PROSITE" id="PS51819"/>
    </source>
</evidence>
<dbReference type="InterPro" id="IPR037523">
    <property type="entry name" value="VOC_core"/>
</dbReference>
<evidence type="ECO:0000313" key="2">
    <source>
        <dbReference type="EMBL" id="MBR7829979.1"/>
    </source>
</evidence>
<accession>A0A941IJY7</accession>
<comment type="caution">
    <text evidence="2">The sequence shown here is derived from an EMBL/GenBank/DDBJ whole genome shotgun (WGS) entry which is preliminary data.</text>
</comment>